<evidence type="ECO:0000256" key="2">
    <source>
        <dbReference type="SAM" id="Phobius"/>
    </source>
</evidence>
<dbReference type="GO" id="GO:0046872">
    <property type="term" value="F:metal ion binding"/>
    <property type="evidence" value="ECO:0007669"/>
    <property type="project" value="UniProtKB-KW"/>
</dbReference>
<dbReference type="UniPathway" id="UPA00084">
    <property type="reaction ID" value="UER00504"/>
</dbReference>
<dbReference type="GO" id="GO:0006655">
    <property type="term" value="P:phosphatidylglycerol biosynthetic process"/>
    <property type="evidence" value="ECO:0007669"/>
    <property type="project" value="UniProtKB-UniPathway"/>
</dbReference>
<keyword evidence="1" id="KW-0378">Hydrolase</keyword>
<keyword evidence="1" id="KW-1208">Phospholipid metabolism</keyword>
<keyword evidence="1" id="KW-0443">Lipid metabolism</keyword>
<keyword evidence="1" id="KW-0595">Phospholipid degradation</keyword>
<protein>
    <recommendedName>
        <fullName evidence="1">Phosphatidylglycerophosphatase A</fullName>
        <ecNumber evidence="1">3.1.3.27</ecNumber>
    </recommendedName>
    <alternativeName>
        <fullName evidence="1">Phosphatidylglycerolphosphate phosphatase A</fullName>
    </alternativeName>
</protein>
<dbReference type="InterPro" id="IPR007686">
    <property type="entry name" value="YutG/PgpA"/>
</dbReference>
<dbReference type="GO" id="GO:0008962">
    <property type="term" value="F:phosphatidylglycerophosphatase activity"/>
    <property type="evidence" value="ECO:0007669"/>
    <property type="project" value="UniProtKB-EC"/>
</dbReference>
<dbReference type="CDD" id="cd06971">
    <property type="entry name" value="PgpA"/>
    <property type="match status" value="1"/>
</dbReference>
<dbReference type="InterPro" id="IPR026037">
    <property type="entry name" value="PgpA"/>
</dbReference>
<comment type="function">
    <text evidence="1">Lipid phosphatase which dephosphorylates phosphatidylglycerophosphate (PGP) to phosphatidylglycerol (PG).</text>
</comment>
<keyword evidence="1" id="KW-1003">Cell membrane</keyword>
<feature type="transmembrane region" description="Helical" evidence="2">
    <location>
        <begin position="139"/>
        <end position="160"/>
    </location>
</feature>
<keyword evidence="5" id="KW-1185">Reference proteome</keyword>
<comment type="subcellular location">
    <subcellularLocation>
        <location evidence="1">Cell inner membrane</location>
        <topology evidence="1">Multi-pass membrane protein</topology>
    </subcellularLocation>
</comment>
<comment type="cofactor">
    <cofactor evidence="1">
        <name>Mg(2+)</name>
        <dbReference type="ChEBI" id="CHEBI:18420"/>
    </cofactor>
</comment>
<dbReference type="InterPro" id="IPR036681">
    <property type="entry name" value="PgpA-like_sf"/>
</dbReference>
<dbReference type="PANTHER" id="PTHR36305">
    <property type="entry name" value="PHOSPHATIDYLGLYCEROPHOSPHATASE A"/>
    <property type="match status" value="1"/>
</dbReference>
<proteinExistence type="predicted"/>
<evidence type="ECO:0000313" key="4">
    <source>
        <dbReference type="EMBL" id="GGG76879.1"/>
    </source>
</evidence>
<dbReference type="Pfam" id="PF04608">
    <property type="entry name" value="PgpA"/>
    <property type="match status" value="1"/>
</dbReference>
<dbReference type="GO" id="GO:0005886">
    <property type="term" value="C:plasma membrane"/>
    <property type="evidence" value="ECO:0007669"/>
    <property type="project" value="UniProtKB-SubCell"/>
</dbReference>
<dbReference type="AlphaFoldDB" id="A0A8J2ZKS6"/>
<keyword evidence="2" id="KW-1133">Transmembrane helix</keyword>
<dbReference type="RefSeq" id="WP_188790759.1">
    <property type="nucleotide sequence ID" value="NZ_BMJV01000005.1"/>
</dbReference>
<sequence length="161" mass="17345">MKLIASFFYIGFLKPAPGTWGSLAALPVAYAIILLGGFPLLLAATVLAFVLGLMATRKMTETGPDHDPSWIVIDEVVGQWIALFPVAYGAMMMSVEPLALYPGWISGFVLFRLFDIWKPWLVGKADARGDAMGVMLDDVIAGVFAALVSIALAALFHLVLM</sequence>
<name>A0A8J2ZKS6_9RHOB</name>
<keyword evidence="1" id="KW-0997">Cell inner membrane</keyword>
<comment type="caution">
    <text evidence="4">The sequence shown here is derived from an EMBL/GenBank/DDBJ whole genome shotgun (WGS) entry which is preliminary data.</text>
</comment>
<feature type="transmembrane region" description="Helical" evidence="2">
    <location>
        <begin position="28"/>
        <end position="51"/>
    </location>
</feature>
<keyword evidence="1" id="KW-0460">Magnesium</keyword>
<dbReference type="PIRSF" id="PIRSF006162">
    <property type="entry name" value="PgpA"/>
    <property type="match status" value="1"/>
</dbReference>
<dbReference type="EMBL" id="BMJV01000005">
    <property type="protein sequence ID" value="GGG76879.1"/>
    <property type="molecule type" value="Genomic_DNA"/>
</dbReference>
<gene>
    <name evidence="4" type="primary">pgpA</name>
    <name evidence="4" type="ORF">GCM10011415_27110</name>
</gene>
<evidence type="ECO:0000256" key="1">
    <source>
        <dbReference type="PIRNR" id="PIRNR006162"/>
    </source>
</evidence>
<keyword evidence="1" id="KW-0442">Lipid degradation</keyword>
<accession>A0A8J2ZKS6</accession>
<feature type="domain" description="YutG/PgpA" evidence="3">
    <location>
        <begin position="3"/>
        <end position="152"/>
    </location>
</feature>
<dbReference type="EC" id="3.1.3.27" evidence="1"/>
<dbReference type="Proteomes" id="UP000617145">
    <property type="component" value="Unassembled WGS sequence"/>
</dbReference>
<comment type="catalytic activity">
    <reaction evidence="1">
        <text>a 1,2-diacyl-sn-glycero-3-phospho-(1'-sn-glycero-3'-phosphate) + H2O = a 1,2-diacyl-sn-glycero-3-phospho-(1'-sn-glycerol) + phosphate</text>
        <dbReference type="Rhea" id="RHEA:33751"/>
        <dbReference type="ChEBI" id="CHEBI:15377"/>
        <dbReference type="ChEBI" id="CHEBI:43474"/>
        <dbReference type="ChEBI" id="CHEBI:60110"/>
        <dbReference type="ChEBI" id="CHEBI:64716"/>
        <dbReference type="EC" id="3.1.3.27"/>
    </reaction>
</comment>
<evidence type="ECO:0000313" key="5">
    <source>
        <dbReference type="Proteomes" id="UP000617145"/>
    </source>
</evidence>
<comment type="pathway">
    <text evidence="1">Phospholipid metabolism; phosphatidylglycerol biosynthesis; phosphatidylglycerol from CDP-diacylglycerol: step 2/2.</text>
</comment>
<reference evidence="4" key="2">
    <citation type="submission" date="2020-09" db="EMBL/GenBank/DDBJ databases">
        <authorList>
            <person name="Sun Q."/>
            <person name="Zhou Y."/>
        </authorList>
    </citation>
    <scope>NUCLEOTIDE SEQUENCE</scope>
    <source>
        <strain evidence="4">CGMCC 1.15762</strain>
    </source>
</reference>
<dbReference type="GO" id="GO:0009395">
    <property type="term" value="P:phospholipid catabolic process"/>
    <property type="evidence" value="ECO:0007669"/>
    <property type="project" value="UniProtKB-KW"/>
</dbReference>
<keyword evidence="1 2" id="KW-0472">Membrane</keyword>
<dbReference type="SUPFAM" id="SSF101307">
    <property type="entry name" value="YutG-like"/>
    <property type="match status" value="1"/>
</dbReference>
<reference evidence="4" key="1">
    <citation type="journal article" date="2014" name="Int. J. Syst. Evol. Microbiol.">
        <title>Complete genome sequence of Corynebacterium casei LMG S-19264T (=DSM 44701T), isolated from a smear-ripened cheese.</title>
        <authorList>
            <consortium name="US DOE Joint Genome Institute (JGI-PGF)"/>
            <person name="Walter F."/>
            <person name="Albersmeier A."/>
            <person name="Kalinowski J."/>
            <person name="Ruckert C."/>
        </authorList>
    </citation>
    <scope>NUCLEOTIDE SEQUENCE</scope>
    <source>
        <strain evidence="4">CGMCC 1.15762</strain>
    </source>
</reference>
<evidence type="ECO:0000259" key="3">
    <source>
        <dbReference type="Pfam" id="PF04608"/>
    </source>
</evidence>
<dbReference type="PANTHER" id="PTHR36305:SF1">
    <property type="entry name" value="PHOSPHATIDYLGLYCEROPHOSPHATASE A"/>
    <property type="match status" value="1"/>
</dbReference>
<keyword evidence="1 2" id="KW-0812">Transmembrane</keyword>
<keyword evidence="1" id="KW-0479">Metal-binding</keyword>
<organism evidence="4 5">
    <name type="scientific">Salipiger pallidus</name>
    <dbReference type="NCBI Taxonomy" id="1775170"/>
    <lineage>
        <taxon>Bacteria</taxon>
        <taxon>Pseudomonadati</taxon>
        <taxon>Pseudomonadota</taxon>
        <taxon>Alphaproteobacteria</taxon>
        <taxon>Rhodobacterales</taxon>
        <taxon>Roseobacteraceae</taxon>
        <taxon>Salipiger</taxon>
    </lineage>
</organism>